<dbReference type="PANTHER" id="PTHR31674:SF62">
    <property type="entry name" value="B3 DOMAIN-CONTAINING PROTEIN REM14-RELATED"/>
    <property type="match status" value="1"/>
</dbReference>
<evidence type="ECO:0000256" key="1">
    <source>
        <dbReference type="ARBA" id="ARBA00004123"/>
    </source>
</evidence>
<feature type="compositionally biased region" description="Polar residues" evidence="7">
    <location>
        <begin position="422"/>
        <end position="438"/>
    </location>
</feature>
<dbReference type="CDD" id="cd10017">
    <property type="entry name" value="B3_DNA"/>
    <property type="match status" value="4"/>
</dbReference>
<dbReference type="SMART" id="SM01019">
    <property type="entry name" value="B3"/>
    <property type="match status" value="4"/>
</dbReference>
<comment type="subcellular location">
    <subcellularLocation>
        <location evidence="1">Nucleus</location>
    </subcellularLocation>
</comment>
<protein>
    <recommendedName>
        <fullName evidence="8">TF-B3 domain-containing protein</fullName>
    </recommendedName>
</protein>
<evidence type="ECO:0000313" key="9">
    <source>
        <dbReference type="EMBL" id="EOA26826.1"/>
    </source>
</evidence>
<dbReference type="Proteomes" id="UP000029121">
    <property type="component" value="Unassembled WGS sequence"/>
</dbReference>
<dbReference type="Pfam" id="PF02362">
    <property type="entry name" value="B3"/>
    <property type="match status" value="3"/>
</dbReference>
<sequence length="562" mass="64216">FPKNTDTFGDLELLKILGMANKHFFKPLLPGFHSHLTIPVAFFLKYIEGRDEQKSTAELTSDVSKIIWNVKIDGQRFTDGWEEFAIAHDLRIGDIAIFRQERHLAFHVTLLGPSSCELQYGSCFDQESNLEEKKSPNKEAETSSLDPSCFVAKVAPSSIRYDLLLFPRPFVKANSRVINGSGEIVLMNEKGRTWTFKLHKKPACGNVYIRGGWRVFCDANGLKDGDTFTFKLIQRGGTRVLRLVPKEPVEEEANDVSPSTEPECHEDSNIGKIQKKMETEKNPRRETESSSLDTSCFVANISPSMLRYDTMYLPKWFMRENGIDGRCGDMILLNEKGRSWTLDLRRKSCGTAFLRGWRSFCLDNGLRAKMVVTFKLIKKEGTLTLRLTPNEAEEEEQEEEAKEEEEEEAKEEEEEEVKEVESLSTDHGSNKESSQNKKISQESSKKRRLRWNSSSSPSKNRFVTLSLRPYNISCSVMRFPIPFTRTNGINKETKMALLDKQGRKWSTKLRSEGANSERLRLVGGWKGFLEANGVKANESIKLELIWEEETTCVLKFRSKVNL</sequence>
<evidence type="ECO:0000256" key="3">
    <source>
        <dbReference type="ARBA" id="ARBA00023015"/>
    </source>
</evidence>
<feature type="domain" description="TF-B3" evidence="8">
    <location>
        <begin position="149"/>
        <end position="247"/>
    </location>
</feature>
<dbReference type="InterPro" id="IPR003340">
    <property type="entry name" value="B3_DNA-bd"/>
</dbReference>
<dbReference type="Gene3D" id="2.40.330.10">
    <property type="entry name" value="DNA-binding pseudobarrel domain"/>
    <property type="match status" value="4"/>
</dbReference>
<dbReference type="PROSITE" id="PS50863">
    <property type="entry name" value="B3"/>
    <property type="match status" value="4"/>
</dbReference>
<reference evidence="10" key="1">
    <citation type="journal article" date="2013" name="Nat. Genet.">
        <title>The Capsella rubella genome and the genomic consequences of rapid mating system evolution.</title>
        <authorList>
            <person name="Slotte T."/>
            <person name="Hazzouri K.M."/>
            <person name="Agren J.A."/>
            <person name="Koenig D."/>
            <person name="Maumus F."/>
            <person name="Guo Y.L."/>
            <person name="Steige K."/>
            <person name="Platts A.E."/>
            <person name="Escobar J.S."/>
            <person name="Newman L.K."/>
            <person name="Wang W."/>
            <person name="Mandakova T."/>
            <person name="Vello E."/>
            <person name="Smith L.M."/>
            <person name="Henz S.R."/>
            <person name="Steffen J."/>
            <person name="Takuno S."/>
            <person name="Brandvain Y."/>
            <person name="Coop G."/>
            <person name="Andolfatto P."/>
            <person name="Hu T.T."/>
            <person name="Blanchette M."/>
            <person name="Clark R.M."/>
            <person name="Quesneville H."/>
            <person name="Nordborg M."/>
            <person name="Gaut B.S."/>
            <person name="Lysak M.A."/>
            <person name="Jenkins J."/>
            <person name="Grimwood J."/>
            <person name="Chapman J."/>
            <person name="Prochnik S."/>
            <person name="Shu S."/>
            <person name="Rokhsar D."/>
            <person name="Schmutz J."/>
            <person name="Weigel D."/>
            <person name="Wright S.I."/>
        </authorList>
    </citation>
    <scope>NUCLEOTIDE SEQUENCE [LARGE SCALE GENOMIC DNA]</scope>
    <source>
        <strain evidence="10">cv. Monte Gargano</strain>
    </source>
</reference>
<keyword evidence="2" id="KW-0677">Repeat</keyword>
<dbReference type="STRING" id="81985.R0FW44"/>
<feature type="compositionally biased region" description="Basic and acidic residues" evidence="7">
    <location>
        <begin position="262"/>
        <end position="288"/>
    </location>
</feature>
<evidence type="ECO:0000256" key="5">
    <source>
        <dbReference type="ARBA" id="ARBA00023163"/>
    </source>
</evidence>
<feature type="non-terminal residue" evidence="9">
    <location>
        <position position="1"/>
    </location>
</feature>
<dbReference type="InterPro" id="IPR039218">
    <property type="entry name" value="REM_fam"/>
</dbReference>
<dbReference type="OrthoDB" id="1109907at2759"/>
<proteinExistence type="predicted"/>
<feature type="domain" description="TF-B3" evidence="8">
    <location>
        <begin position="296"/>
        <end position="391"/>
    </location>
</feature>
<organism evidence="9 10">
    <name type="scientific">Capsella rubella</name>
    <dbReference type="NCBI Taxonomy" id="81985"/>
    <lineage>
        <taxon>Eukaryota</taxon>
        <taxon>Viridiplantae</taxon>
        <taxon>Streptophyta</taxon>
        <taxon>Embryophyta</taxon>
        <taxon>Tracheophyta</taxon>
        <taxon>Spermatophyta</taxon>
        <taxon>Magnoliopsida</taxon>
        <taxon>eudicotyledons</taxon>
        <taxon>Gunneridae</taxon>
        <taxon>Pentapetalae</taxon>
        <taxon>rosids</taxon>
        <taxon>malvids</taxon>
        <taxon>Brassicales</taxon>
        <taxon>Brassicaceae</taxon>
        <taxon>Camelineae</taxon>
        <taxon>Capsella</taxon>
    </lineage>
</organism>
<feature type="compositionally biased region" description="Acidic residues" evidence="7">
    <location>
        <begin position="391"/>
        <end position="418"/>
    </location>
</feature>
<keyword evidence="5" id="KW-0804">Transcription</keyword>
<evidence type="ECO:0000256" key="7">
    <source>
        <dbReference type="SAM" id="MobiDB-lite"/>
    </source>
</evidence>
<dbReference type="AlphaFoldDB" id="R0FW44"/>
<name>R0FW44_9BRAS</name>
<dbReference type="EMBL" id="KB870808">
    <property type="protein sequence ID" value="EOA26826.1"/>
    <property type="molecule type" value="Genomic_DNA"/>
</dbReference>
<dbReference type="eggNOG" id="ENOG502SK57">
    <property type="taxonomic scope" value="Eukaryota"/>
</dbReference>
<feature type="region of interest" description="Disordered" evidence="7">
    <location>
        <begin position="248"/>
        <end position="290"/>
    </location>
</feature>
<keyword evidence="6" id="KW-0539">Nucleus</keyword>
<evidence type="ECO:0000313" key="10">
    <source>
        <dbReference type="Proteomes" id="UP000029121"/>
    </source>
</evidence>
<accession>R0FW44</accession>
<evidence type="ECO:0000259" key="8">
    <source>
        <dbReference type="PROSITE" id="PS50863"/>
    </source>
</evidence>
<evidence type="ECO:0000256" key="2">
    <source>
        <dbReference type="ARBA" id="ARBA00022737"/>
    </source>
</evidence>
<dbReference type="PANTHER" id="PTHR31674">
    <property type="entry name" value="B3 DOMAIN-CONTAINING PROTEIN REM-LIKE 3-RELATED"/>
    <property type="match status" value="1"/>
</dbReference>
<dbReference type="SUPFAM" id="SSF101936">
    <property type="entry name" value="DNA-binding pseudobarrel domain"/>
    <property type="match status" value="4"/>
</dbReference>
<feature type="domain" description="TF-B3" evidence="8">
    <location>
        <begin position="21"/>
        <end position="114"/>
    </location>
</feature>
<keyword evidence="4" id="KW-0238">DNA-binding</keyword>
<dbReference type="FunFam" id="2.40.330.10:FF:000009">
    <property type="entry name" value="Transcriptional factor B3 family protein"/>
    <property type="match status" value="1"/>
</dbReference>
<evidence type="ECO:0000256" key="6">
    <source>
        <dbReference type="ARBA" id="ARBA00023242"/>
    </source>
</evidence>
<gene>
    <name evidence="9" type="ORF">CARUB_v10022918mg</name>
</gene>
<dbReference type="GO" id="GO:0003677">
    <property type="term" value="F:DNA binding"/>
    <property type="evidence" value="ECO:0007669"/>
    <property type="project" value="UniProtKB-KW"/>
</dbReference>
<feature type="domain" description="TF-B3" evidence="8">
    <location>
        <begin position="462"/>
        <end position="559"/>
    </location>
</feature>
<keyword evidence="10" id="KW-1185">Reference proteome</keyword>
<dbReference type="KEGG" id="crb:17887956"/>
<dbReference type="GO" id="GO:0005634">
    <property type="term" value="C:nucleus"/>
    <property type="evidence" value="ECO:0007669"/>
    <property type="project" value="UniProtKB-SubCell"/>
</dbReference>
<evidence type="ECO:0000256" key="4">
    <source>
        <dbReference type="ARBA" id="ARBA00023125"/>
    </source>
</evidence>
<dbReference type="InterPro" id="IPR015300">
    <property type="entry name" value="DNA-bd_pseudobarrel_sf"/>
</dbReference>
<feature type="region of interest" description="Disordered" evidence="7">
    <location>
        <begin position="387"/>
        <end position="458"/>
    </location>
</feature>
<keyword evidence="3" id="KW-0805">Transcription regulation</keyword>